<feature type="non-terminal residue" evidence="4">
    <location>
        <position position="91"/>
    </location>
</feature>
<dbReference type="InterPro" id="IPR029052">
    <property type="entry name" value="Metallo-depent_PP-like"/>
</dbReference>
<dbReference type="Gene3D" id="3.60.21.10">
    <property type="match status" value="1"/>
</dbReference>
<dbReference type="SUPFAM" id="SSF56300">
    <property type="entry name" value="Metallo-dependent phosphatases"/>
    <property type="match status" value="1"/>
</dbReference>
<keyword evidence="1" id="KW-0732">Signal</keyword>
<dbReference type="EMBL" id="CAJVPQ010030928">
    <property type="protein sequence ID" value="CAG8777736.1"/>
    <property type="molecule type" value="Genomic_DNA"/>
</dbReference>
<dbReference type="AlphaFoldDB" id="A0A9N9JII3"/>
<sequence>REEAEHLGLKYNFEKFGWQSLLAIEEKFKWIEDRLIEQQSSKWIFVVGHQPLIGKCAEIFQMGRLRPLFEKYRVAAYFSGHEHVLELETSK</sequence>
<evidence type="ECO:0000259" key="3">
    <source>
        <dbReference type="Pfam" id="PF00149"/>
    </source>
</evidence>
<evidence type="ECO:0000313" key="4">
    <source>
        <dbReference type="EMBL" id="CAG8777736.1"/>
    </source>
</evidence>
<organism evidence="4 5">
    <name type="scientific">Funneliformis caledonium</name>
    <dbReference type="NCBI Taxonomy" id="1117310"/>
    <lineage>
        <taxon>Eukaryota</taxon>
        <taxon>Fungi</taxon>
        <taxon>Fungi incertae sedis</taxon>
        <taxon>Mucoromycota</taxon>
        <taxon>Glomeromycotina</taxon>
        <taxon>Glomeromycetes</taxon>
        <taxon>Glomerales</taxon>
        <taxon>Glomeraceae</taxon>
        <taxon>Funneliformis</taxon>
    </lineage>
</organism>
<proteinExistence type="predicted"/>
<gene>
    <name evidence="4" type="ORF">FCALED_LOCUS17932</name>
</gene>
<protein>
    <submittedName>
        <fullName evidence="4">13247_t:CDS:1</fullName>
    </submittedName>
</protein>
<dbReference type="GO" id="GO:0016787">
    <property type="term" value="F:hydrolase activity"/>
    <property type="evidence" value="ECO:0007669"/>
    <property type="project" value="UniProtKB-KW"/>
</dbReference>
<keyword evidence="2" id="KW-0378">Hydrolase</keyword>
<dbReference type="PANTHER" id="PTHR10161">
    <property type="entry name" value="TARTRATE-RESISTANT ACID PHOSPHATASE TYPE 5"/>
    <property type="match status" value="1"/>
</dbReference>
<evidence type="ECO:0000256" key="2">
    <source>
        <dbReference type="ARBA" id="ARBA00022801"/>
    </source>
</evidence>
<keyword evidence="5" id="KW-1185">Reference proteome</keyword>
<evidence type="ECO:0000313" key="5">
    <source>
        <dbReference type="Proteomes" id="UP000789570"/>
    </source>
</evidence>
<feature type="domain" description="Calcineurin-like phosphoesterase" evidence="3">
    <location>
        <begin position="26"/>
        <end position="84"/>
    </location>
</feature>
<name>A0A9N9JII3_9GLOM</name>
<dbReference type="OrthoDB" id="411211at2759"/>
<dbReference type="InterPro" id="IPR004843">
    <property type="entry name" value="Calcineurin-like_PHP"/>
</dbReference>
<dbReference type="PANTHER" id="PTHR10161:SF14">
    <property type="entry name" value="TARTRATE-RESISTANT ACID PHOSPHATASE TYPE 5"/>
    <property type="match status" value="1"/>
</dbReference>
<dbReference type="Proteomes" id="UP000789570">
    <property type="component" value="Unassembled WGS sequence"/>
</dbReference>
<accession>A0A9N9JII3</accession>
<comment type="caution">
    <text evidence="4">The sequence shown here is derived from an EMBL/GenBank/DDBJ whole genome shotgun (WGS) entry which is preliminary data.</text>
</comment>
<evidence type="ECO:0000256" key="1">
    <source>
        <dbReference type="ARBA" id="ARBA00022729"/>
    </source>
</evidence>
<dbReference type="Pfam" id="PF00149">
    <property type="entry name" value="Metallophos"/>
    <property type="match status" value="1"/>
</dbReference>
<reference evidence="4" key="1">
    <citation type="submission" date="2021-06" db="EMBL/GenBank/DDBJ databases">
        <authorList>
            <person name="Kallberg Y."/>
            <person name="Tangrot J."/>
            <person name="Rosling A."/>
        </authorList>
    </citation>
    <scope>NUCLEOTIDE SEQUENCE</scope>
    <source>
        <strain evidence="4">UK204</strain>
    </source>
</reference>
<dbReference type="InterPro" id="IPR051558">
    <property type="entry name" value="Metallophosphoesterase_PAP"/>
</dbReference>
<feature type="non-terminal residue" evidence="4">
    <location>
        <position position="1"/>
    </location>
</feature>